<dbReference type="InterPro" id="IPR025984">
    <property type="entry name" value="DCTPP"/>
</dbReference>
<dbReference type="EMBL" id="DVFV01000081">
    <property type="protein sequence ID" value="HIQ90840.1"/>
    <property type="molecule type" value="Genomic_DNA"/>
</dbReference>
<comment type="caution">
    <text evidence="1">The sequence shown here is derived from an EMBL/GenBank/DDBJ whole genome shotgun (WGS) entry which is preliminary data.</text>
</comment>
<dbReference type="GO" id="GO:0009143">
    <property type="term" value="P:nucleoside triphosphate catabolic process"/>
    <property type="evidence" value="ECO:0007669"/>
    <property type="project" value="InterPro"/>
</dbReference>
<dbReference type="SUPFAM" id="SSF101386">
    <property type="entry name" value="all-alpha NTP pyrophosphatases"/>
    <property type="match status" value="1"/>
</dbReference>
<organism evidence="1 2">
    <name type="scientific">Candidatus Coprosoma intestinipullorum</name>
    <dbReference type="NCBI Taxonomy" id="2840752"/>
    <lineage>
        <taxon>Bacteria</taxon>
        <taxon>Bacillati</taxon>
        <taxon>Bacillota</taxon>
        <taxon>Bacillota incertae sedis</taxon>
        <taxon>Candidatus Coprosoma</taxon>
    </lineage>
</organism>
<evidence type="ECO:0000313" key="1">
    <source>
        <dbReference type="EMBL" id="HIQ90840.1"/>
    </source>
</evidence>
<dbReference type="Proteomes" id="UP000886786">
    <property type="component" value="Unassembled WGS sequence"/>
</dbReference>
<sequence>MNLKKMQKEVWENKVNKGFNTTNAEKEFCLLYGEVAEAYEAYRKKKNDLNEELADIAIYLLGLSEMLGFDLEEEIVKKVEKNKKRVYKKIDGVNVRVSD</sequence>
<dbReference type="AlphaFoldDB" id="A0A9D1CZ58"/>
<reference evidence="1" key="1">
    <citation type="submission" date="2020-10" db="EMBL/GenBank/DDBJ databases">
        <authorList>
            <person name="Gilroy R."/>
        </authorList>
    </citation>
    <scope>NUCLEOTIDE SEQUENCE</scope>
    <source>
        <strain evidence="1">CHK147-3167</strain>
    </source>
</reference>
<reference evidence="1" key="2">
    <citation type="journal article" date="2021" name="PeerJ">
        <title>Extensive microbial diversity within the chicken gut microbiome revealed by metagenomics and culture.</title>
        <authorList>
            <person name="Gilroy R."/>
            <person name="Ravi A."/>
            <person name="Getino M."/>
            <person name="Pursley I."/>
            <person name="Horton D.L."/>
            <person name="Alikhan N.F."/>
            <person name="Baker D."/>
            <person name="Gharbi K."/>
            <person name="Hall N."/>
            <person name="Watson M."/>
            <person name="Adriaenssens E.M."/>
            <person name="Foster-Nyarko E."/>
            <person name="Jarju S."/>
            <person name="Secka A."/>
            <person name="Antonio M."/>
            <person name="Oren A."/>
            <person name="Chaudhuri R.R."/>
            <person name="La Ragione R."/>
            <person name="Hildebrand F."/>
            <person name="Pallen M.J."/>
        </authorList>
    </citation>
    <scope>NUCLEOTIDE SEQUENCE</scope>
    <source>
        <strain evidence="1">CHK147-3167</strain>
    </source>
</reference>
<evidence type="ECO:0000313" key="2">
    <source>
        <dbReference type="Proteomes" id="UP000886786"/>
    </source>
</evidence>
<evidence type="ECO:0008006" key="3">
    <source>
        <dbReference type="Google" id="ProtNLM"/>
    </source>
</evidence>
<dbReference type="Pfam" id="PF12643">
    <property type="entry name" value="MazG-like"/>
    <property type="match status" value="1"/>
</dbReference>
<accession>A0A9D1CZ58</accession>
<protein>
    <recommendedName>
        <fullName evidence="3">Pyrophosphatase</fullName>
    </recommendedName>
</protein>
<dbReference type="GO" id="GO:0047429">
    <property type="term" value="F:nucleoside triphosphate diphosphatase activity"/>
    <property type="evidence" value="ECO:0007669"/>
    <property type="project" value="InterPro"/>
</dbReference>
<dbReference type="Gene3D" id="1.10.287.1080">
    <property type="entry name" value="MazG-like"/>
    <property type="match status" value="1"/>
</dbReference>
<name>A0A9D1CZ58_9FIRM</name>
<proteinExistence type="predicted"/>
<gene>
    <name evidence="1" type="ORF">IAB27_04365</name>
</gene>